<reference evidence="1 2" key="1">
    <citation type="journal article" date="2011" name="PLoS Pathog.">
        <title>Endophytic Life Strategies Decoded by Genome and Transcriptome Analyses of the Mutualistic Root Symbiont Piriformospora indica.</title>
        <authorList>
            <person name="Zuccaro A."/>
            <person name="Lahrmann U."/>
            <person name="Guldener U."/>
            <person name="Langen G."/>
            <person name="Pfiffi S."/>
            <person name="Biedenkopf D."/>
            <person name="Wong P."/>
            <person name="Samans B."/>
            <person name="Grimm C."/>
            <person name="Basiewicz M."/>
            <person name="Murat C."/>
            <person name="Martin F."/>
            <person name="Kogel K.H."/>
        </authorList>
    </citation>
    <scope>NUCLEOTIDE SEQUENCE [LARGE SCALE GENOMIC DNA]</scope>
    <source>
        <strain evidence="1 2">DSM 11827</strain>
    </source>
</reference>
<dbReference type="InParanoid" id="G4TX14"/>
<dbReference type="HOGENOM" id="CLU_1171023_0_0_1"/>
<name>G4TX14_SERID</name>
<comment type="caution">
    <text evidence="1">The sequence shown here is derived from an EMBL/GenBank/DDBJ whole genome shotgun (WGS) entry which is preliminary data.</text>
</comment>
<dbReference type="STRING" id="1109443.G4TX14"/>
<evidence type="ECO:0008006" key="3">
    <source>
        <dbReference type="Google" id="ProtNLM"/>
    </source>
</evidence>
<gene>
    <name evidence="1" type="ORF">PIIN_09852</name>
</gene>
<organism evidence="1 2">
    <name type="scientific">Serendipita indica (strain DSM 11827)</name>
    <name type="common">Root endophyte fungus</name>
    <name type="synonym">Piriformospora indica</name>
    <dbReference type="NCBI Taxonomy" id="1109443"/>
    <lineage>
        <taxon>Eukaryota</taxon>
        <taxon>Fungi</taxon>
        <taxon>Dikarya</taxon>
        <taxon>Basidiomycota</taxon>
        <taxon>Agaricomycotina</taxon>
        <taxon>Agaricomycetes</taxon>
        <taxon>Sebacinales</taxon>
        <taxon>Serendipitaceae</taxon>
        <taxon>Serendipita</taxon>
    </lineage>
</organism>
<proteinExistence type="predicted"/>
<dbReference type="InterPro" id="IPR012337">
    <property type="entry name" value="RNaseH-like_sf"/>
</dbReference>
<keyword evidence="2" id="KW-1185">Reference proteome</keyword>
<dbReference type="OrthoDB" id="26838at2759"/>
<evidence type="ECO:0000313" key="2">
    <source>
        <dbReference type="Proteomes" id="UP000007148"/>
    </source>
</evidence>
<dbReference type="Proteomes" id="UP000007148">
    <property type="component" value="Unassembled WGS sequence"/>
</dbReference>
<dbReference type="InterPro" id="IPR036397">
    <property type="entry name" value="RNaseH_sf"/>
</dbReference>
<dbReference type="EMBL" id="CAFZ01000537">
    <property type="protein sequence ID" value="CCA75857.1"/>
    <property type="molecule type" value="Genomic_DNA"/>
</dbReference>
<accession>G4TX14</accession>
<dbReference type="Gene3D" id="3.30.420.10">
    <property type="entry name" value="Ribonuclease H-like superfamily/Ribonuclease H"/>
    <property type="match status" value="1"/>
</dbReference>
<evidence type="ECO:0000313" key="1">
    <source>
        <dbReference type="EMBL" id="CCA75857.1"/>
    </source>
</evidence>
<dbReference type="eggNOG" id="ENOG502SV6M">
    <property type="taxonomic scope" value="Eukaryota"/>
</dbReference>
<dbReference type="GO" id="GO:0003676">
    <property type="term" value="F:nucleic acid binding"/>
    <property type="evidence" value="ECO:0007669"/>
    <property type="project" value="InterPro"/>
</dbReference>
<protein>
    <recommendedName>
        <fullName evidence="3">3'-5' exonuclease domain-containing protein</fullName>
    </recommendedName>
</protein>
<dbReference type="SUPFAM" id="SSF53098">
    <property type="entry name" value="Ribonuclease H-like"/>
    <property type="match status" value="1"/>
</dbReference>
<dbReference type="AlphaFoldDB" id="G4TX14"/>
<sequence>MLASYQLCNTHETLSIALKSSETKVKNSATLSIFLIDVPAFQTYTHQANTSPLVPVFAILTSKEVLKVGFDLSMDESELRHGHDVVITHVLDLQIVDLMCRDKSEEAVLQRLAGYLAPREVFRNREIYKHVLRLSGLDKALIDQGQSVPRKPKFDHSKWMDRPIDEDSVVYAAEDVSKTQVLYKLLVRNPLVNVGQTERGLHPVTCGCAPRSHEQVSQSWIAATRNPRGTHDIAHLG</sequence>